<evidence type="ECO:0000313" key="3">
    <source>
        <dbReference type="Proteomes" id="UP000608522"/>
    </source>
</evidence>
<organism evidence="2 3">
    <name type="scientific">Streptomyces spororaveus</name>
    <dbReference type="NCBI Taxonomy" id="284039"/>
    <lineage>
        <taxon>Bacteria</taxon>
        <taxon>Bacillati</taxon>
        <taxon>Actinomycetota</taxon>
        <taxon>Actinomycetes</taxon>
        <taxon>Kitasatosporales</taxon>
        <taxon>Streptomycetaceae</taxon>
        <taxon>Streptomyces</taxon>
    </lineage>
</organism>
<name>A0ABQ3T7U6_9ACTN</name>
<sequence>MTRPLPIVYRVATDKLLMDLRRNDGTVPPRSKGREGVAGQESPHVLCGAHPHSRGVTGR</sequence>
<dbReference type="EMBL" id="BNED01000005">
    <property type="protein sequence ID" value="GHI76452.1"/>
    <property type="molecule type" value="Genomic_DNA"/>
</dbReference>
<feature type="region of interest" description="Disordered" evidence="1">
    <location>
        <begin position="22"/>
        <end position="59"/>
    </location>
</feature>
<proteinExistence type="predicted"/>
<accession>A0ABQ3T7U6</accession>
<protein>
    <submittedName>
        <fullName evidence="2">Uncharacterized protein</fullName>
    </submittedName>
</protein>
<evidence type="ECO:0000256" key="1">
    <source>
        <dbReference type="SAM" id="MobiDB-lite"/>
    </source>
</evidence>
<gene>
    <name evidence="2" type="ORF">Sspor_20130</name>
</gene>
<reference evidence="3" key="1">
    <citation type="submission" date="2023-07" db="EMBL/GenBank/DDBJ databases">
        <title>Whole genome shotgun sequence of Streptomyces spororaveus NBRC 15456.</title>
        <authorList>
            <person name="Komaki H."/>
            <person name="Tamura T."/>
        </authorList>
    </citation>
    <scope>NUCLEOTIDE SEQUENCE [LARGE SCALE GENOMIC DNA]</scope>
    <source>
        <strain evidence="3">NBRC 15456</strain>
    </source>
</reference>
<keyword evidence="3" id="KW-1185">Reference proteome</keyword>
<comment type="caution">
    <text evidence="2">The sequence shown here is derived from an EMBL/GenBank/DDBJ whole genome shotgun (WGS) entry which is preliminary data.</text>
</comment>
<dbReference type="Proteomes" id="UP000608522">
    <property type="component" value="Unassembled WGS sequence"/>
</dbReference>
<evidence type="ECO:0000313" key="2">
    <source>
        <dbReference type="EMBL" id="GHI76452.1"/>
    </source>
</evidence>